<evidence type="ECO:0000259" key="5">
    <source>
        <dbReference type="PROSITE" id="PS50835"/>
    </source>
</evidence>
<dbReference type="InterPro" id="IPR003599">
    <property type="entry name" value="Ig_sub"/>
</dbReference>
<name>A0A671F9E3_RHIFE</name>
<reference evidence="6 7" key="2">
    <citation type="journal article" date="2018" name="Annu Rev Anim Biosci">
        <title>Bat Biology, Genomes, and the Bat1K Project: To Generate Chromosome-Level Genomes for All Living Bat Species.</title>
        <authorList>
            <person name="Teeling E.C."/>
            <person name="Vernes S.C."/>
            <person name="Davalos L.M."/>
            <person name="Ray D.A."/>
            <person name="Gilbert M.T.P."/>
            <person name="Myers E."/>
        </authorList>
    </citation>
    <scope>NUCLEOTIDE SEQUENCE</scope>
</reference>
<keyword evidence="2" id="KW-1015">Disulfide bond</keyword>
<dbReference type="Ensembl" id="ENSRFET00010022185.1">
    <property type="protein sequence ID" value="ENSRFEP00010020358.1"/>
    <property type="gene ID" value="ENSRFEG00010013648.1"/>
</dbReference>
<evidence type="ECO:0000256" key="2">
    <source>
        <dbReference type="ARBA" id="ARBA00023157"/>
    </source>
</evidence>
<dbReference type="Pfam" id="PF07686">
    <property type="entry name" value="V-set"/>
    <property type="match status" value="1"/>
</dbReference>
<dbReference type="Proteomes" id="UP000472240">
    <property type="component" value="Chromosome 25"/>
</dbReference>
<feature type="domain" description="Ig-like" evidence="5">
    <location>
        <begin position="21"/>
        <end position="131"/>
    </location>
</feature>
<dbReference type="SUPFAM" id="SSF48726">
    <property type="entry name" value="Immunoglobulin"/>
    <property type="match status" value="1"/>
</dbReference>
<evidence type="ECO:0000313" key="7">
    <source>
        <dbReference type="Proteomes" id="UP000472240"/>
    </source>
</evidence>
<dbReference type="SMART" id="SM00409">
    <property type="entry name" value="IG"/>
    <property type="match status" value="1"/>
</dbReference>
<evidence type="ECO:0000256" key="3">
    <source>
        <dbReference type="ARBA" id="ARBA00023319"/>
    </source>
</evidence>
<dbReference type="PANTHER" id="PTHR23267">
    <property type="entry name" value="IMMUNOGLOBULIN LIGHT CHAIN"/>
    <property type="match status" value="1"/>
</dbReference>
<protein>
    <recommendedName>
        <fullName evidence="5">Ig-like domain-containing protein</fullName>
    </recommendedName>
</protein>
<evidence type="ECO:0000256" key="4">
    <source>
        <dbReference type="SAM" id="SignalP"/>
    </source>
</evidence>
<dbReference type="FunFam" id="2.60.40.10:FF:000721">
    <property type="entry name" value="Immunoglobulin lambda variable 5-45"/>
    <property type="match status" value="1"/>
</dbReference>
<dbReference type="GeneTree" id="ENSGT00940000153520"/>
<evidence type="ECO:0000313" key="6">
    <source>
        <dbReference type="Ensembl" id="ENSRFEP00010020358.1"/>
    </source>
</evidence>
<feature type="chain" id="PRO_5025510005" description="Ig-like domain-containing protein" evidence="4">
    <location>
        <begin position="20"/>
        <end position="147"/>
    </location>
</feature>
<accession>A0A671F9E3</accession>
<dbReference type="InterPro" id="IPR013106">
    <property type="entry name" value="Ig_V-set"/>
</dbReference>
<dbReference type="PROSITE" id="PS50835">
    <property type="entry name" value="IG_LIKE"/>
    <property type="match status" value="1"/>
</dbReference>
<reference evidence="6 7" key="1">
    <citation type="journal article" date="2015" name="Annu Rev Anim Biosci">
        <title>The Genome 10K Project: a way forward.</title>
        <authorList>
            <person name="Koepfli K.P."/>
            <person name="Paten B."/>
            <person name="O'Brien S.J."/>
            <person name="Koepfli K.P."/>
            <person name="Paten B."/>
            <person name="Antunes A."/>
            <person name="Belov K."/>
            <person name="Bustamante C."/>
            <person name="Castoe T.A."/>
            <person name="Clawson H."/>
            <person name="Crawford A.J."/>
            <person name="Diekhans M."/>
            <person name="Distel D."/>
            <person name="Durbin R."/>
            <person name="Earl D."/>
            <person name="Fujita M.K."/>
            <person name="Gamble T."/>
            <person name="Georges A."/>
            <person name="Gemmell N."/>
            <person name="Gilbert M.T."/>
            <person name="Graves J.M."/>
            <person name="Green R.E."/>
            <person name="Hickey G."/>
            <person name="Jarvis E.D."/>
            <person name="Johnson W."/>
            <person name="Komissarov A."/>
            <person name="Korf I."/>
            <person name="Kuhn R."/>
            <person name="Larkin D.M."/>
            <person name="Lewin H."/>
            <person name="Lopez J.V."/>
            <person name="Ma J."/>
            <person name="Marques-Bonet T."/>
            <person name="Miller W."/>
            <person name="Murphy R."/>
            <person name="Pevzner P."/>
            <person name="Shapiro B."/>
            <person name="Steiner C."/>
            <person name="Tamazian G."/>
            <person name="Venkatesh B."/>
            <person name="Wang J."/>
            <person name="Wayne R."/>
            <person name="Wiley E."/>
            <person name="Yang H."/>
            <person name="Zhang G."/>
            <person name="Haussler D."/>
            <person name="Ryder O."/>
            <person name="O'Brien S.J."/>
        </authorList>
    </citation>
    <scope>NUCLEOTIDE SEQUENCE</scope>
</reference>
<reference evidence="7" key="3">
    <citation type="submission" date="2018-12" db="EMBL/GenBank/DDBJ databases">
        <title>G10K-VGP greater horseshoe bat female genome, primary haplotype.</title>
        <authorList>
            <person name="Teeling E."/>
            <person name="Myers G."/>
            <person name="Vernes S."/>
            <person name="Pippel M."/>
            <person name="Winkler S."/>
            <person name="Fedrigo O."/>
            <person name="Rhie A."/>
            <person name="Koren S."/>
            <person name="Phillippy A."/>
            <person name="Lewin H."/>
            <person name="Damas J."/>
            <person name="Howe K."/>
            <person name="Mountcastle J."/>
            <person name="Jarvis E.D."/>
        </authorList>
    </citation>
    <scope>NUCLEOTIDE SEQUENCE [LARGE SCALE GENOMIC DNA]</scope>
</reference>
<dbReference type="InterPro" id="IPR050150">
    <property type="entry name" value="IgV_Light_Chain"/>
</dbReference>
<dbReference type="InterPro" id="IPR036179">
    <property type="entry name" value="Ig-like_dom_sf"/>
</dbReference>
<keyword evidence="1 4" id="KW-0732">Signal</keyword>
<dbReference type="SMART" id="SM00406">
    <property type="entry name" value="IGv"/>
    <property type="match status" value="1"/>
</dbReference>
<dbReference type="AlphaFoldDB" id="A0A671F9E3"/>
<dbReference type="InterPro" id="IPR013783">
    <property type="entry name" value="Ig-like_fold"/>
</dbReference>
<keyword evidence="7" id="KW-1185">Reference proteome</keyword>
<dbReference type="InterPro" id="IPR007110">
    <property type="entry name" value="Ig-like_dom"/>
</dbReference>
<dbReference type="OMA" id="GGKNMYW"/>
<reference evidence="6" key="5">
    <citation type="submission" date="2025-09" db="UniProtKB">
        <authorList>
            <consortium name="Ensembl"/>
        </authorList>
    </citation>
    <scope>IDENTIFICATION</scope>
</reference>
<dbReference type="Gene3D" id="2.60.40.10">
    <property type="entry name" value="Immunoglobulins"/>
    <property type="match status" value="1"/>
</dbReference>
<reference evidence="6" key="4">
    <citation type="submission" date="2025-08" db="UniProtKB">
        <authorList>
            <consortium name="Ensembl"/>
        </authorList>
    </citation>
    <scope>IDENTIFICATION</scope>
</reference>
<sequence>MAWTPVLLVLLSHCTGSFSQPVLTQPPSLSASPGTTARLTCTLRSDISVGGKNMYWYQQKAGSPPRLFLYYYSDSDKKLGPGVPSRVSGSKDTSANAAYLLISGLQPEDEADYYCAVYHSGTGHSDTHRWRSGTKTSNPSESCFMKV</sequence>
<feature type="signal peptide" evidence="4">
    <location>
        <begin position="1"/>
        <end position="19"/>
    </location>
</feature>
<organism evidence="6 7">
    <name type="scientific">Rhinolophus ferrumequinum</name>
    <name type="common">Greater horseshoe bat</name>
    <dbReference type="NCBI Taxonomy" id="59479"/>
    <lineage>
        <taxon>Eukaryota</taxon>
        <taxon>Metazoa</taxon>
        <taxon>Chordata</taxon>
        <taxon>Craniata</taxon>
        <taxon>Vertebrata</taxon>
        <taxon>Euteleostomi</taxon>
        <taxon>Mammalia</taxon>
        <taxon>Eutheria</taxon>
        <taxon>Laurasiatheria</taxon>
        <taxon>Chiroptera</taxon>
        <taxon>Yinpterochiroptera</taxon>
        <taxon>Rhinolophoidea</taxon>
        <taxon>Rhinolophidae</taxon>
        <taxon>Rhinolophinae</taxon>
        <taxon>Rhinolophus</taxon>
    </lineage>
</organism>
<evidence type="ECO:0000256" key="1">
    <source>
        <dbReference type="ARBA" id="ARBA00022729"/>
    </source>
</evidence>
<keyword evidence="3" id="KW-0393">Immunoglobulin domain</keyword>
<proteinExistence type="predicted"/>